<evidence type="ECO:0000313" key="4">
    <source>
        <dbReference type="Proteomes" id="UP000632766"/>
    </source>
</evidence>
<dbReference type="Pfam" id="PF03743">
    <property type="entry name" value="TrbI"/>
    <property type="match status" value="1"/>
</dbReference>
<feature type="transmembrane region" description="Helical" evidence="2">
    <location>
        <begin position="80"/>
        <end position="102"/>
    </location>
</feature>
<protein>
    <submittedName>
        <fullName evidence="3">Uncharacterized protein</fullName>
    </submittedName>
</protein>
<evidence type="ECO:0000313" key="3">
    <source>
        <dbReference type="EMBL" id="MBH8562200.1"/>
    </source>
</evidence>
<keyword evidence="2" id="KW-0472">Membrane</keyword>
<name>A0A8J7HQC5_9NOST</name>
<gene>
    <name evidence="3" type="ORF">I8748_08430</name>
</gene>
<feature type="compositionally biased region" description="Polar residues" evidence="1">
    <location>
        <begin position="302"/>
        <end position="314"/>
    </location>
</feature>
<reference evidence="3 4" key="1">
    <citation type="journal article" date="2021" name="Int. J. Syst. Evol. Microbiol.">
        <title>Amazonocrinis nigriterrae gen. nov., sp. nov., Atlanticothrix silvestris gen. nov., sp. nov. and Dendronalium phyllosphericum gen. nov., sp. nov., nostocacean cyanobacteria from Brazilian environments.</title>
        <authorList>
            <person name="Alvarenga D.O."/>
            <person name="Andreote A.P.D."/>
            <person name="Branco L.H.Z."/>
            <person name="Delbaje E."/>
            <person name="Cruz R.B."/>
            <person name="Varani A.M."/>
            <person name="Fiore M.F."/>
        </authorList>
    </citation>
    <scope>NUCLEOTIDE SEQUENCE [LARGE SCALE GENOMIC DNA]</scope>
    <source>
        <strain evidence="3 4">CENA67</strain>
    </source>
</reference>
<feature type="region of interest" description="Disordered" evidence="1">
    <location>
        <begin position="271"/>
        <end position="315"/>
    </location>
</feature>
<dbReference type="AlphaFoldDB" id="A0A8J7HQC5"/>
<keyword evidence="2" id="KW-1133">Transmembrane helix</keyword>
<organism evidence="3 4">
    <name type="scientific">Amazonocrinis nigriterrae CENA67</name>
    <dbReference type="NCBI Taxonomy" id="2794033"/>
    <lineage>
        <taxon>Bacteria</taxon>
        <taxon>Bacillati</taxon>
        <taxon>Cyanobacteriota</taxon>
        <taxon>Cyanophyceae</taxon>
        <taxon>Nostocales</taxon>
        <taxon>Nostocaceae</taxon>
        <taxon>Amazonocrinis</taxon>
        <taxon>Amazonocrinis nigriterrae</taxon>
    </lineage>
</organism>
<dbReference type="EMBL" id="JAECZC010000010">
    <property type="protein sequence ID" value="MBH8562200.1"/>
    <property type="molecule type" value="Genomic_DNA"/>
</dbReference>
<feature type="region of interest" description="Disordered" evidence="1">
    <location>
        <begin position="1"/>
        <end position="26"/>
    </location>
</feature>
<dbReference type="Proteomes" id="UP000632766">
    <property type="component" value="Unassembled WGS sequence"/>
</dbReference>
<feature type="compositionally biased region" description="Polar residues" evidence="1">
    <location>
        <begin position="162"/>
        <end position="182"/>
    </location>
</feature>
<feature type="compositionally biased region" description="Polar residues" evidence="1">
    <location>
        <begin position="52"/>
        <end position="72"/>
    </location>
</feature>
<feature type="region of interest" description="Disordered" evidence="1">
    <location>
        <begin position="162"/>
        <end position="190"/>
    </location>
</feature>
<proteinExistence type="predicted"/>
<evidence type="ECO:0000256" key="2">
    <source>
        <dbReference type="SAM" id="Phobius"/>
    </source>
</evidence>
<feature type="region of interest" description="Disordered" evidence="1">
    <location>
        <begin position="39"/>
        <end position="72"/>
    </location>
</feature>
<sequence>MTSYSISAKNPDTLSNENSQLEVDSSNWESKMARLVGLLEESPTIDVEATEESTVPESEASQPQEIPTQQPLSSNPFAKLALVGGATLTMVMVAGVFLSQLMSSTNQKPANNLVSSTAKSQPTTESRQQALEQEVETLKTKLALAEQADAVTAAQQNLRLTTTTGSRSATPSSQRVQASPASTNRVTTTQQTPVRTVYVPQRVPVERPIQNPPYPQAIRPQIPVAALPSAPPPPVVNPNTQPSPPDPLEQWAKLAKLGSYGQVSFTGQSAVNIASPPPLNNTSVASQNINPNPNPMPQQPNSLVSQAQSQNSKSVKVGTSAKALLATAIFGETTRSSRNINNNNDKDKDEAKNTFVVQLKEPLKAIDGSVALPAKTELLTEVRSISEQGFLQLDVVKIIIKDKNGNISERSLPDNAIIIRGTQGKPLIASKFPNSSSSIASMDAGLFVLGGIGKAAELFNRADTKVQCTPNTYTSSDGSTTSSTNCFQITDNRRNLTAGVVEGGLNSLVPQIAQRNQQAIAQMMQQTNVWFMKAGREVEIYVNQTMQF</sequence>
<keyword evidence="2" id="KW-0812">Transmembrane</keyword>
<keyword evidence="4" id="KW-1185">Reference proteome</keyword>
<dbReference type="InterPro" id="IPR005498">
    <property type="entry name" value="T4SS_VirB10/TraB/TrbI"/>
</dbReference>
<dbReference type="RefSeq" id="WP_198124166.1">
    <property type="nucleotide sequence ID" value="NZ_JAECZC010000010.1"/>
</dbReference>
<feature type="region of interest" description="Disordered" evidence="1">
    <location>
        <begin position="107"/>
        <end position="129"/>
    </location>
</feature>
<comment type="caution">
    <text evidence="3">The sequence shown here is derived from an EMBL/GenBank/DDBJ whole genome shotgun (WGS) entry which is preliminary data.</text>
</comment>
<evidence type="ECO:0000256" key="1">
    <source>
        <dbReference type="SAM" id="MobiDB-lite"/>
    </source>
</evidence>
<accession>A0A8J7HQC5</accession>